<evidence type="ECO:0000256" key="4">
    <source>
        <dbReference type="SAM" id="MobiDB-lite"/>
    </source>
</evidence>
<evidence type="ECO:0000256" key="1">
    <source>
        <dbReference type="ARBA" id="ARBA00004370"/>
    </source>
</evidence>
<dbReference type="Proteomes" id="UP001488805">
    <property type="component" value="Unassembled WGS sequence"/>
</dbReference>
<feature type="signal peptide" evidence="6">
    <location>
        <begin position="1"/>
        <end position="20"/>
    </location>
</feature>
<feature type="domain" description="Ig-like" evidence="7">
    <location>
        <begin position="125"/>
        <end position="219"/>
    </location>
</feature>
<dbReference type="PANTHER" id="PTHR44991">
    <property type="entry name" value="IMMUNOGLOBULIN SUPERFAMILY MEMBER 5"/>
    <property type="match status" value="1"/>
</dbReference>
<feature type="chain" id="PRO_5043912176" description="Ig-like domain-containing protein" evidence="6">
    <location>
        <begin position="21"/>
        <end position="360"/>
    </location>
</feature>
<comment type="caution">
    <text evidence="8">The sequence shown here is derived from an EMBL/GenBank/DDBJ whole genome shotgun (WGS) entry which is preliminary data.</text>
</comment>
<dbReference type="Pfam" id="PF22705">
    <property type="entry name" value="C2-set_3"/>
    <property type="match status" value="1"/>
</dbReference>
<comment type="subcellular location">
    <subcellularLocation>
        <location evidence="1">Membrane</location>
    </subcellularLocation>
</comment>
<keyword evidence="3" id="KW-0393">Immunoglobulin domain</keyword>
<reference evidence="8 9" key="1">
    <citation type="journal article" date="2024" name="Genome Biol. Evol.">
        <title>Chromosome-level genome assembly of the viviparous eelpout Zoarces viviparus.</title>
        <authorList>
            <person name="Fuhrmann N."/>
            <person name="Brasseur M.V."/>
            <person name="Bakowski C.E."/>
            <person name="Podsiadlowski L."/>
            <person name="Prost S."/>
            <person name="Krehenwinkel H."/>
            <person name="Mayer C."/>
        </authorList>
    </citation>
    <scope>NUCLEOTIDE SEQUENCE [LARGE SCALE GENOMIC DNA]</scope>
    <source>
        <strain evidence="8">NO-MEL_2022_Ind0_liver</strain>
    </source>
</reference>
<dbReference type="InterPro" id="IPR036179">
    <property type="entry name" value="Ig-like_dom_sf"/>
</dbReference>
<evidence type="ECO:0000256" key="6">
    <source>
        <dbReference type="SAM" id="SignalP"/>
    </source>
</evidence>
<gene>
    <name evidence="8" type="ORF">VZT92_020530</name>
</gene>
<accession>A0AAW1EG40</accession>
<evidence type="ECO:0000256" key="5">
    <source>
        <dbReference type="SAM" id="Phobius"/>
    </source>
</evidence>
<name>A0AAW1EG40_ZOAVI</name>
<proteinExistence type="predicted"/>
<evidence type="ECO:0000313" key="8">
    <source>
        <dbReference type="EMBL" id="KAK9520659.1"/>
    </source>
</evidence>
<dbReference type="InterPro" id="IPR007110">
    <property type="entry name" value="Ig-like_dom"/>
</dbReference>
<dbReference type="GO" id="GO:0016020">
    <property type="term" value="C:membrane"/>
    <property type="evidence" value="ECO:0007669"/>
    <property type="project" value="UniProtKB-SubCell"/>
</dbReference>
<organism evidence="8 9">
    <name type="scientific">Zoarces viviparus</name>
    <name type="common">Viviparous eelpout</name>
    <name type="synonym">Blennius viviparus</name>
    <dbReference type="NCBI Taxonomy" id="48416"/>
    <lineage>
        <taxon>Eukaryota</taxon>
        <taxon>Metazoa</taxon>
        <taxon>Chordata</taxon>
        <taxon>Craniata</taxon>
        <taxon>Vertebrata</taxon>
        <taxon>Euteleostomi</taxon>
        <taxon>Actinopterygii</taxon>
        <taxon>Neopterygii</taxon>
        <taxon>Teleostei</taxon>
        <taxon>Neoteleostei</taxon>
        <taxon>Acanthomorphata</taxon>
        <taxon>Eupercaria</taxon>
        <taxon>Perciformes</taxon>
        <taxon>Cottioidei</taxon>
        <taxon>Zoarcales</taxon>
        <taxon>Zoarcidae</taxon>
        <taxon>Zoarcinae</taxon>
        <taxon>Zoarces</taxon>
    </lineage>
</organism>
<dbReference type="PROSITE" id="PS50835">
    <property type="entry name" value="IG_LIKE"/>
    <property type="match status" value="2"/>
</dbReference>
<feature type="domain" description="Ig-like" evidence="7">
    <location>
        <begin position="20"/>
        <end position="118"/>
    </location>
</feature>
<keyword evidence="5" id="KW-1133">Transmembrane helix</keyword>
<dbReference type="InterPro" id="IPR053896">
    <property type="entry name" value="BTN3A2-like_Ig-C"/>
</dbReference>
<dbReference type="InterPro" id="IPR013783">
    <property type="entry name" value="Ig-like_fold"/>
</dbReference>
<evidence type="ECO:0000256" key="2">
    <source>
        <dbReference type="ARBA" id="ARBA00023136"/>
    </source>
</evidence>
<dbReference type="AlphaFoldDB" id="A0AAW1EG40"/>
<dbReference type="EMBL" id="JBCEZU010000329">
    <property type="protein sequence ID" value="KAK9520659.1"/>
    <property type="molecule type" value="Genomic_DNA"/>
</dbReference>
<feature type="transmembrane region" description="Helical" evidence="5">
    <location>
        <begin position="233"/>
        <end position="257"/>
    </location>
</feature>
<evidence type="ECO:0000259" key="7">
    <source>
        <dbReference type="PROSITE" id="PS50835"/>
    </source>
</evidence>
<sequence length="360" mass="39068">MDISYLFVLLLSCRIQVVAGQMKLSPETLTALRGEEARFTCSASNTGWTVMVWLLNGTVVLTIGKDGGVLPSVNPNVTAVTSPVSHGDSWVLVLNSTERHDQGPVTCDLQGIDRKTASLFVQEKGSVKVVGEDKLAFKGQSVLFECQAAGWFPQPTLQWQVNDKKVNQDEYNTSSEVSGKSLFTVTSNLSVAAVKSSHVACLASVSALRTPLNSSVRLTVVAEVLREEDDCTLLLALTASLSALLLLLLLCICTVLWHRRRRQAKPSPQEAIRSDQSVSGRRSVAEQTGGKVNLGYSSEGPTDAVNNELIVETRRQEDFVSFHKVPDVVSSSSLSLHNMGPPQVCLSEENSKNVRRITTV</sequence>
<keyword evidence="2 5" id="KW-0472">Membrane</keyword>
<keyword evidence="6" id="KW-0732">Signal</keyword>
<keyword evidence="9" id="KW-1185">Reference proteome</keyword>
<dbReference type="PANTHER" id="PTHR44991:SF1">
    <property type="entry name" value="IMMUNOGLOBULIN SUPERFAMILY MEMBER 5"/>
    <property type="match status" value="1"/>
</dbReference>
<evidence type="ECO:0000256" key="3">
    <source>
        <dbReference type="ARBA" id="ARBA00023319"/>
    </source>
</evidence>
<dbReference type="Gene3D" id="2.60.40.10">
    <property type="entry name" value="Immunoglobulins"/>
    <property type="match status" value="2"/>
</dbReference>
<protein>
    <recommendedName>
        <fullName evidence="7">Ig-like domain-containing protein</fullName>
    </recommendedName>
</protein>
<feature type="region of interest" description="Disordered" evidence="4">
    <location>
        <begin position="264"/>
        <end position="300"/>
    </location>
</feature>
<dbReference type="InterPro" id="IPR003599">
    <property type="entry name" value="Ig_sub"/>
</dbReference>
<evidence type="ECO:0000313" key="9">
    <source>
        <dbReference type="Proteomes" id="UP001488805"/>
    </source>
</evidence>
<keyword evidence="5" id="KW-0812">Transmembrane</keyword>
<dbReference type="SMART" id="SM00409">
    <property type="entry name" value="IG"/>
    <property type="match status" value="2"/>
</dbReference>
<dbReference type="SUPFAM" id="SSF48726">
    <property type="entry name" value="Immunoglobulin"/>
    <property type="match status" value="2"/>
</dbReference>